<dbReference type="RefSeq" id="WP_168055199.1">
    <property type="nucleotide sequence ID" value="NZ_JAAOZT010000006.1"/>
</dbReference>
<comment type="caution">
    <text evidence="1">The sequence shown here is derived from an EMBL/GenBank/DDBJ whole genome shotgun (WGS) entry which is preliminary data.</text>
</comment>
<dbReference type="GO" id="GO:0003964">
    <property type="term" value="F:RNA-directed DNA polymerase activity"/>
    <property type="evidence" value="ECO:0007669"/>
    <property type="project" value="UniProtKB-KW"/>
</dbReference>
<keyword evidence="1" id="KW-0548">Nucleotidyltransferase</keyword>
<name>A0A840RS35_9BURK</name>
<protein>
    <submittedName>
        <fullName evidence="1">Retron-type reverse transcriptase</fullName>
    </submittedName>
</protein>
<evidence type="ECO:0000313" key="1">
    <source>
        <dbReference type="EMBL" id="MBB5199289.1"/>
    </source>
</evidence>
<keyword evidence="1" id="KW-0695">RNA-directed DNA polymerase</keyword>
<keyword evidence="1" id="KW-0808">Transferase</keyword>
<dbReference type="Proteomes" id="UP000571084">
    <property type="component" value="Unassembled WGS sequence"/>
</dbReference>
<evidence type="ECO:0000313" key="2">
    <source>
        <dbReference type="Proteomes" id="UP000571084"/>
    </source>
</evidence>
<sequence>MSRYQTVNQFARNFVKAGCINRDLFQALSEGVLQKGVTFPLLSNIMLREFGTWINRNYLDTP</sequence>
<dbReference type="AlphaFoldDB" id="A0A840RS35"/>
<accession>A0A840RS35</accession>
<keyword evidence="2" id="KW-1185">Reference proteome</keyword>
<reference evidence="1 2" key="1">
    <citation type="submission" date="2020-08" db="EMBL/GenBank/DDBJ databases">
        <title>Genomic Encyclopedia of Type Strains, Phase IV (KMG-IV): sequencing the most valuable type-strain genomes for metagenomic binning, comparative biology and taxonomic classification.</title>
        <authorList>
            <person name="Goeker M."/>
        </authorList>
    </citation>
    <scope>NUCLEOTIDE SEQUENCE [LARGE SCALE GENOMIC DNA]</scope>
    <source>
        <strain evidence="1 2">DSM 23240</strain>
    </source>
</reference>
<gene>
    <name evidence="1" type="ORF">HNR39_001116</name>
</gene>
<organism evidence="1 2">
    <name type="scientific">Glaciimonas immobilis</name>
    <dbReference type="NCBI Taxonomy" id="728004"/>
    <lineage>
        <taxon>Bacteria</taxon>
        <taxon>Pseudomonadati</taxon>
        <taxon>Pseudomonadota</taxon>
        <taxon>Betaproteobacteria</taxon>
        <taxon>Burkholderiales</taxon>
        <taxon>Oxalobacteraceae</taxon>
        <taxon>Glaciimonas</taxon>
    </lineage>
</organism>
<dbReference type="EMBL" id="JACHHQ010000002">
    <property type="protein sequence ID" value="MBB5199289.1"/>
    <property type="molecule type" value="Genomic_DNA"/>
</dbReference>
<proteinExistence type="predicted"/>